<organism evidence="6 7">
    <name type="scientific">Phreatobacter stygius</name>
    <dbReference type="NCBI Taxonomy" id="1940610"/>
    <lineage>
        <taxon>Bacteria</taxon>
        <taxon>Pseudomonadati</taxon>
        <taxon>Pseudomonadota</taxon>
        <taxon>Alphaproteobacteria</taxon>
        <taxon>Hyphomicrobiales</taxon>
        <taxon>Phreatobacteraceae</taxon>
        <taxon>Phreatobacter</taxon>
    </lineage>
</organism>
<proteinExistence type="inferred from homology"/>
<dbReference type="EMBL" id="CP039690">
    <property type="protein sequence ID" value="QCI66880.1"/>
    <property type="molecule type" value="Genomic_DNA"/>
</dbReference>
<dbReference type="PROSITE" id="PS50893">
    <property type="entry name" value="ABC_TRANSPORTER_2"/>
    <property type="match status" value="1"/>
</dbReference>
<dbReference type="GO" id="GO:0016887">
    <property type="term" value="F:ATP hydrolysis activity"/>
    <property type="evidence" value="ECO:0007669"/>
    <property type="project" value="InterPro"/>
</dbReference>
<evidence type="ECO:0000313" key="6">
    <source>
        <dbReference type="EMBL" id="QCI66880.1"/>
    </source>
</evidence>
<dbReference type="OrthoDB" id="7336028at2"/>
<dbReference type="CDD" id="cd03293">
    <property type="entry name" value="ABC_NrtD_SsuB_transporters"/>
    <property type="match status" value="1"/>
</dbReference>
<dbReference type="Pfam" id="PF00005">
    <property type="entry name" value="ABC_tran"/>
    <property type="match status" value="1"/>
</dbReference>
<dbReference type="GO" id="GO:0005524">
    <property type="term" value="F:ATP binding"/>
    <property type="evidence" value="ECO:0007669"/>
    <property type="project" value="UniProtKB-KW"/>
</dbReference>
<evidence type="ECO:0000313" key="7">
    <source>
        <dbReference type="Proteomes" id="UP000298781"/>
    </source>
</evidence>
<evidence type="ECO:0000256" key="1">
    <source>
        <dbReference type="ARBA" id="ARBA00005417"/>
    </source>
</evidence>
<accession>A0A4D7B8V8</accession>
<protein>
    <submittedName>
        <fullName evidence="6">ABC transporter ATP-binding protein</fullName>
    </submittedName>
</protein>
<name>A0A4D7B8V8_9HYPH</name>
<reference evidence="6 7" key="1">
    <citation type="submission" date="2019-04" db="EMBL/GenBank/DDBJ databases">
        <title>Phreatobacter aquaticus sp. nov.</title>
        <authorList>
            <person name="Choi A."/>
        </authorList>
    </citation>
    <scope>NUCLEOTIDE SEQUENCE [LARGE SCALE GENOMIC DNA]</scope>
    <source>
        <strain evidence="6 7">KCTC 52518</strain>
    </source>
</reference>
<dbReference type="AlphaFoldDB" id="A0A4D7B8V8"/>
<evidence type="ECO:0000259" key="5">
    <source>
        <dbReference type="PROSITE" id="PS50893"/>
    </source>
</evidence>
<evidence type="ECO:0000256" key="4">
    <source>
        <dbReference type="ARBA" id="ARBA00022840"/>
    </source>
</evidence>
<keyword evidence="7" id="KW-1185">Reference proteome</keyword>
<dbReference type="RefSeq" id="WP_136962318.1">
    <property type="nucleotide sequence ID" value="NZ_CP039690.1"/>
</dbReference>
<dbReference type="InterPro" id="IPR050166">
    <property type="entry name" value="ABC_transporter_ATP-bind"/>
</dbReference>
<comment type="similarity">
    <text evidence="1">Belongs to the ABC transporter superfamily.</text>
</comment>
<dbReference type="PANTHER" id="PTHR42788:SF13">
    <property type="entry name" value="ALIPHATIC SULFONATES IMPORT ATP-BINDING PROTEIN SSUB"/>
    <property type="match status" value="1"/>
</dbReference>
<dbReference type="InterPro" id="IPR027417">
    <property type="entry name" value="P-loop_NTPase"/>
</dbReference>
<dbReference type="KEGG" id="pstg:E8M01_23115"/>
<feature type="domain" description="ABC transporter" evidence="5">
    <location>
        <begin position="26"/>
        <end position="257"/>
    </location>
</feature>
<dbReference type="Proteomes" id="UP000298781">
    <property type="component" value="Chromosome"/>
</dbReference>
<dbReference type="Gene3D" id="3.40.50.300">
    <property type="entry name" value="P-loop containing nucleotide triphosphate hydrolases"/>
    <property type="match status" value="1"/>
</dbReference>
<sequence>MASVIASELVTRATAAQAAGPPVSALSVQNVSMVFNRGAAAVHALDQVSMEVRDGEFIAIVGPSGCGKSTLIKLVSGLRPPTAGRLAVHGRQVMKPRGDVGIVFQSPVLLPWRTILDNVMLPIDVLKQDQAAGRERALDLLKLVGLGGFEKAYPNELSGGMQQRAAIARALVYDAPLLLMDEPFGALDALTREQMNSELQRIWSASGKTVIFITHSIPEAVFLADRIVVMSPRPGRVLKVIDNPIPRMRTLDDMLRPEFGTLVREIRGLLGSYVAGESNGSSSDW</sequence>
<dbReference type="PANTHER" id="PTHR42788">
    <property type="entry name" value="TAURINE IMPORT ATP-BINDING PROTEIN-RELATED"/>
    <property type="match status" value="1"/>
</dbReference>
<gene>
    <name evidence="6" type="ORF">E8M01_23115</name>
</gene>
<dbReference type="InterPro" id="IPR017871">
    <property type="entry name" value="ABC_transporter-like_CS"/>
</dbReference>
<keyword evidence="3" id="KW-0547">Nucleotide-binding</keyword>
<dbReference type="InterPro" id="IPR003439">
    <property type="entry name" value="ABC_transporter-like_ATP-bd"/>
</dbReference>
<dbReference type="SUPFAM" id="SSF52540">
    <property type="entry name" value="P-loop containing nucleoside triphosphate hydrolases"/>
    <property type="match status" value="1"/>
</dbReference>
<keyword evidence="4 6" id="KW-0067">ATP-binding</keyword>
<dbReference type="PROSITE" id="PS00211">
    <property type="entry name" value="ABC_TRANSPORTER_1"/>
    <property type="match status" value="1"/>
</dbReference>
<keyword evidence="2" id="KW-0813">Transport</keyword>
<evidence type="ECO:0000256" key="2">
    <source>
        <dbReference type="ARBA" id="ARBA00022448"/>
    </source>
</evidence>
<dbReference type="InterPro" id="IPR003593">
    <property type="entry name" value="AAA+_ATPase"/>
</dbReference>
<dbReference type="SMART" id="SM00382">
    <property type="entry name" value="AAA"/>
    <property type="match status" value="1"/>
</dbReference>
<evidence type="ECO:0000256" key="3">
    <source>
        <dbReference type="ARBA" id="ARBA00022741"/>
    </source>
</evidence>